<reference evidence="2" key="1">
    <citation type="submission" date="2019-08" db="EMBL/GenBank/DDBJ databases">
        <authorList>
            <person name="Kucharzyk K."/>
            <person name="Murdoch R.W."/>
            <person name="Higgins S."/>
            <person name="Loffler F."/>
        </authorList>
    </citation>
    <scope>NUCLEOTIDE SEQUENCE</scope>
</reference>
<dbReference type="InterPro" id="IPR045943">
    <property type="entry name" value="DUF6363"/>
</dbReference>
<comment type="caution">
    <text evidence="2">The sequence shown here is derived from an EMBL/GenBank/DDBJ whole genome shotgun (WGS) entry which is preliminary data.</text>
</comment>
<evidence type="ECO:0000259" key="1">
    <source>
        <dbReference type="Pfam" id="PF19890"/>
    </source>
</evidence>
<proteinExistence type="predicted"/>
<dbReference type="EMBL" id="VSSQ01083532">
    <property type="protein sequence ID" value="MPN31826.1"/>
    <property type="molecule type" value="Genomic_DNA"/>
</dbReference>
<gene>
    <name evidence="2" type="ORF">SDC9_179301</name>
</gene>
<accession>A0A645H026</accession>
<dbReference type="Pfam" id="PF19890">
    <property type="entry name" value="DUF6363"/>
    <property type="match status" value="1"/>
</dbReference>
<protein>
    <recommendedName>
        <fullName evidence="1">DUF6363 domain-containing protein</fullName>
    </recommendedName>
</protein>
<dbReference type="AlphaFoldDB" id="A0A645H026"/>
<sequence length="139" mass="16379">MPFLSQIVQTDGMKLLDGSICDSVPLKKFMELGYDRVIVVLTKVKGYVPKPNNPNFSRRKYREYPNFADALITRHIRYIDNLNYVNQMEDEGRILVLRPSREVGISRTERNLAKIWEMYDLGRGDARDRIEDIKKWLEI</sequence>
<evidence type="ECO:0000313" key="2">
    <source>
        <dbReference type="EMBL" id="MPN31826.1"/>
    </source>
</evidence>
<organism evidence="2">
    <name type="scientific">bioreactor metagenome</name>
    <dbReference type="NCBI Taxonomy" id="1076179"/>
    <lineage>
        <taxon>unclassified sequences</taxon>
        <taxon>metagenomes</taxon>
        <taxon>ecological metagenomes</taxon>
    </lineage>
</organism>
<name>A0A645H026_9ZZZZ</name>
<feature type="domain" description="DUF6363" evidence="1">
    <location>
        <begin position="64"/>
        <end position="138"/>
    </location>
</feature>